<dbReference type="eggNOG" id="KOG1603">
    <property type="taxonomic scope" value="Eukaryota"/>
</dbReference>
<dbReference type="KEGG" id="eus:EUTSA_v10001194mg"/>
<keyword evidence="4" id="KW-0636">Prenylation</keyword>
<comment type="similarity">
    <text evidence="5">Belongs to the HIPP family.</text>
</comment>
<dbReference type="InterPro" id="IPR044577">
    <property type="entry name" value="HIPP4/7/8/17/18/19"/>
</dbReference>
<feature type="domain" description="HMA" evidence="7">
    <location>
        <begin position="1"/>
        <end position="52"/>
    </location>
</feature>
<evidence type="ECO:0000313" key="9">
    <source>
        <dbReference type="Proteomes" id="UP000030689"/>
    </source>
</evidence>
<dbReference type="InterPro" id="IPR006121">
    <property type="entry name" value="HMA_dom"/>
</dbReference>
<name>V4LJ63_EUTSA</name>
<dbReference type="PROSITE" id="PS50846">
    <property type="entry name" value="HMA_2"/>
    <property type="match status" value="1"/>
</dbReference>
<evidence type="ECO:0000313" key="8">
    <source>
        <dbReference type="EMBL" id="ESQ39843.1"/>
    </source>
</evidence>
<protein>
    <recommendedName>
        <fullName evidence="7">HMA domain-containing protein</fullName>
    </recommendedName>
</protein>
<keyword evidence="9" id="KW-1185">Reference proteome</keyword>
<keyword evidence="2" id="KW-0479">Metal-binding</keyword>
<evidence type="ECO:0000256" key="2">
    <source>
        <dbReference type="ARBA" id="ARBA00022723"/>
    </source>
</evidence>
<dbReference type="OMA" id="MNCNACE"/>
<evidence type="ECO:0000256" key="4">
    <source>
        <dbReference type="ARBA" id="ARBA00023289"/>
    </source>
</evidence>
<dbReference type="GO" id="GO:0046872">
    <property type="term" value="F:metal ion binding"/>
    <property type="evidence" value="ECO:0007669"/>
    <property type="project" value="UniProtKB-KW"/>
</dbReference>
<evidence type="ECO:0000256" key="3">
    <source>
        <dbReference type="ARBA" id="ARBA00023288"/>
    </source>
</evidence>
<gene>
    <name evidence="8" type="ORF">EUTSA_v10001194mg</name>
</gene>
<evidence type="ECO:0000256" key="6">
    <source>
        <dbReference type="SAM" id="MobiDB-lite"/>
    </source>
</evidence>
<organism evidence="8 9">
    <name type="scientific">Eutrema salsugineum</name>
    <name type="common">Saltwater cress</name>
    <name type="synonym">Sisymbrium salsugineum</name>
    <dbReference type="NCBI Taxonomy" id="72664"/>
    <lineage>
        <taxon>Eukaryota</taxon>
        <taxon>Viridiplantae</taxon>
        <taxon>Streptophyta</taxon>
        <taxon>Embryophyta</taxon>
        <taxon>Tracheophyta</taxon>
        <taxon>Spermatophyta</taxon>
        <taxon>Magnoliopsida</taxon>
        <taxon>eudicotyledons</taxon>
        <taxon>Gunneridae</taxon>
        <taxon>Pentapetalae</taxon>
        <taxon>rosids</taxon>
        <taxon>malvids</taxon>
        <taxon>Brassicales</taxon>
        <taxon>Brassicaceae</taxon>
        <taxon>Eutremeae</taxon>
        <taxon>Eutrema</taxon>
    </lineage>
</organism>
<dbReference type="PANTHER" id="PTHR46195">
    <property type="entry name" value="HEAVY METAL-ASSOCIATED ISOPRENYLATED PLANT PROTEIN 7"/>
    <property type="match status" value="1"/>
</dbReference>
<dbReference type="STRING" id="72664.V4LJ63"/>
<dbReference type="PANTHER" id="PTHR46195:SF18">
    <property type="entry name" value="SUPEROXIDE DISMUTASE 1 COPPER CHAPERONE-LIKE PROTEIN"/>
    <property type="match status" value="1"/>
</dbReference>
<feature type="region of interest" description="Disordered" evidence="6">
    <location>
        <begin position="52"/>
        <end position="74"/>
    </location>
</feature>
<proteinExistence type="inferred from homology"/>
<dbReference type="EMBL" id="KI517465">
    <property type="protein sequence ID" value="ESQ39843.1"/>
    <property type="molecule type" value="Genomic_DNA"/>
</dbReference>
<keyword evidence="3" id="KW-0449">Lipoprotein</keyword>
<keyword evidence="1" id="KW-0488">Methylation</keyword>
<dbReference type="Proteomes" id="UP000030689">
    <property type="component" value="Unassembled WGS sequence"/>
</dbReference>
<sequence length="117" mass="13531">RKIAGIVSKFKGVETFLTDINSHKVVVKGYFDPKKLLKKLKKKTDKRVKIVEKEEKDEESNQQHEESSKNAENKNVLEVDMEMIGLGDESVFRCYDNELEKFMLFSDENPKAICCIS</sequence>
<evidence type="ECO:0000256" key="5">
    <source>
        <dbReference type="ARBA" id="ARBA00024045"/>
    </source>
</evidence>
<dbReference type="Gene3D" id="3.30.70.100">
    <property type="match status" value="1"/>
</dbReference>
<accession>V4LJ63</accession>
<evidence type="ECO:0000259" key="7">
    <source>
        <dbReference type="PROSITE" id="PS50846"/>
    </source>
</evidence>
<feature type="non-terminal residue" evidence="8">
    <location>
        <position position="1"/>
    </location>
</feature>
<evidence type="ECO:0000256" key="1">
    <source>
        <dbReference type="ARBA" id="ARBA00022481"/>
    </source>
</evidence>
<reference evidence="8 9" key="1">
    <citation type="journal article" date="2013" name="Front. Plant Sci.">
        <title>The Reference Genome of the Halophytic Plant Eutrema salsugineum.</title>
        <authorList>
            <person name="Yang R."/>
            <person name="Jarvis D.E."/>
            <person name="Chen H."/>
            <person name="Beilstein M.A."/>
            <person name="Grimwood J."/>
            <person name="Jenkins J."/>
            <person name="Shu S."/>
            <person name="Prochnik S."/>
            <person name="Xin M."/>
            <person name="Ma C."/>
            <person name="Schmutz J."/>
            <person name="Wing R.A."/>
            <person name="Mitchell-Olds T."/>
            <person name="Schumaker K.S."/>
            <person name="Wang X."/>
        </authorList>
    </citation>
    <scope>NUCLEOTIDE SEQUENCE [LARGE SCALE GENOMIC DNA]</scope>
</reference>
<dbReference type="AlphaFoldDB" id="V4LJ63"/>
<dbReference type="Gramene" id="ESQ39843">
    <property type="protein sequence ID" value="ESQ39843"/>
    <property type="gene ID" value="EUTSA_v10001194mg"/>
</dbReference>